<dbReference type="EMBL" id="JAWDGP010003216">
    <property type="protein sequence ID" value="KAK3776435.1"/>
    <property type="molecule type" value="Genomic_DNA"/>
</dbReference>
<name>A0AAE0ZVP5_9GAST</name>
<dbReference type="AlphaFoldDB" id="A0AAE0ZVP5"/>
<protein>
    <submittedName>
        <fullName evidence="1">Uncharacterized protein</fullName>
    </submittedName>
</protein>
<accession>A0AAE0ZVP5</accession>
<evidence type="ECO:0000313" key="2">
    <source>
        <dbReference type="Proteomes" id="UP001283361"/>
    </source>
</evidence>
<reference evidence="1" key="1">
    <citation type="journal article" date="2023" name="G3 (Bethesda)">
        <title>A reference genome for the long-term kleptoplast-retaining sea slug Elysia crispata morphotype clarki.</title>
        <authorList>
            <person name="Eastman K.E."/>
            <person name="Pendleton A.L."/>
            <person name="Shaikh M.A."/>
            <person name="Suttiyut T."/>
            <person name="Ogas R."/>
            <person name="Tomko P."/>
            <person name="Gavelis G."/>
            <person name="Widhalm J.R."/>
            <person name="Wisecaver J.H."/>
        </authorList>
    </citation>
    <scope>NUCLEOTIDE SEQUENCE</scope>
    <source>
        <strain evidence="1">ECLA1</strain>
    </source>
</reference>
<organism evidence="1 2">
    <name type="scientific">Elysia crispata</name>
    <name type="common">lettuce slug</name>
    <dbReference type="NCBI Taxonomy" id="231223"/>
    <lineage>
        <taxon>Eukaryota</taxon>
        <taxon>Metazoa</taxon>
        <taxon>Spiralia</taxon>
        <taxon>Lophotrochozoa</taxon>
        <taxon>Mollusca</taxon>
        <taxon>Gastropoda</taxon>
        <taxon>Heterobranchia</taxon>
        <taxon>Euthyneura</taxon>
        <taxon>Panpulmonata</taxon>
        <taxon>Sacoglossa</taxon>
        <taxon>Placobranchoidea</taxon>
        <taxon>Plakobranchidae</taxon>
        <taxon>Elysia</taxon>
    </lineage>
</organism>
<evidence type="ECO:0000313" key="1">
    <source>
        <dbReference type="EMBL" id="KAK3776435.1"/>
    </source>
</evidence>
<sequence>MKLKVSHKHKGSDNLERVALGQHPLKTSQLSGLAVTGHLNSNETIGYKITRRHILANQFAKDTDSEDRGQVTSDLDDFYTTNPICIIARFPVSKIFDLCELRAAGTSSSFLVVMIHPGIPGEKSSHLSVYHPE</sequence>
<gene>
    <name evidence="1" type="ORF">RRG08_023787</name>
</gene>
<proteinExistence type="predicted"/>
<comment type="caution">
    <text evidence="1">The sequence shown here is derived from an EMBL/GenBank/DDBJ whole genome shotgun (WGS) entry which is preliminary data.</text>
</comment>
<keyword evidence="2" id="KW-1185">Reference proteome</keyword>
<dbReference type="Proteomes" id="UP001283361">
    <property type="component" value="Unassembled WGS sequence"/>
</dbReference>